<sequence>MSEGDRFASDEGRTHWLRHACEWSFLGAKPKRLGVAVSGGSDSMALLDLMAWHCAEKGIEIFAVTVDHGLRAEAKDEIALVAKYCAKRGVPHSVLRWEWDGQGNLQGKARKARYALISAWAERKGVDVVALGHTQDDQAETVLMRLARQSGVDGLAGMSRRFERNGLVWIRPFLFGLERSDLQDYLTSQGILWCSDPTNEDDSFERIRARRAMAALSEIGIDSETLWMVASNADAARSALDHYAWREVAENEIVTMDHGDLIFPEHFLTPRTQVPAEVGRRILIGALKWMSGAEYPPRRSAIIGIDVGLMDADRHTVAGCLISRIKAKRRINQKLRITREYNAVKDTTSSTDTLWDGRWVLDGPHDADLQVRALGEAVKDCPDWRETGLPRQSLLATPAIWRGEELVAAPVAGLKNGWEATATGRGSFAQFLLSR</sequence>
<dbReference type="InterPro" id="IPR011063">
    <property type="entry name" value="TilS/TtcA_N"/>
</dbReference>
<organism evidence="8 9">
    <name type="scientific">Boseongicola aestuarii</name>
    <dbReference type="NCBI Taxonomy" id="1470561"/>
    <lineage>
        <taxon>Bacteria</taxon>
        <taxon>Pseudomonadati</taxon>
        <taxon>Pseudomonadota</taxon>
        <taxon>Alphaproteobacteria</taxon>
        <taxon>Rhodobacterales</taxon>
        <taxon>Paracoccaceae</taxon>
        <taxon>Boseongicola</taxon>
    </lineage>
</organism>
<evidence type="ECO:0000256" key="1">
    <source>
        <dbReference type="ARBA" id="ARBA00022598"/>
    </source>
</evidence>
<evidence type="ECO:0000259" key="7">
    <source>
        <dbReference type="Pfam" id="PF01171"/>
    </source>
</evidence>
<dbReference type="EMBL" id="FXXQ01000002">
    <property type="protein sequence ID" value="SMX22733.1"/>
    <property type="molecule type" value="Genomic_DNA"/>
</dbReference>
<dbReference type="Pfam" id="PF01171">
    <property type="entry name" value="ATP_bind_3"/>
    <property type="match status" value="1"/>
</dbReference>
<dbReference type="HAMAP" id="MF_01161">
    <property type="entry name" value="tRNA_Ile_lys_synt"/>
    <property type="match status" value="1"/>
</dbReference>
<comment type="function">
    <text evidence="6">Ligates lysine onto the cytidine present at position 34 of the AUA codon-specific tRNA(Ile) that contains the anticodon CAU, in an ATP-dependent manner. Cytidine is converted to lysidine, thus changing the amino acid specificity of the tRNA from methionine to isoleucine.</text>
</comment>
<evidence type="ECO:0000313" key="9">
    <source>
        <dbReference type="Proteomes" id="UP000201838"/>
    </source>
</evidence>
<gene>
    <name evidence="6 8" type="primary">tilS</name>
    <name evidence="8" type="ORF">BOA8489_00831</name>
</gene>
<evidence type="ECO:0000256" key="3">
    <source>
        <dbReference type="ARBA" id="ARBA00022741"/>
    </source>
</evidence>
<dbReference type="Gene3D" id="3.40.50.620">
    <property type="entry name" value="HUPs"/>
    <property type="match status" value="1"/>
</dbReference>
<evidence type="ECO:0000256" key="4">
    <source>
        <dbReference type="ARBA" id="ARBA00022840"/>
    </source>
</evidence>
<reference evidence="8 9" key="1">
    <citation type="submission" date="2017-05" db="EMBL/GenBank/DDBJ databases">
        <authorList>
            <person name="Song R."/>
            <person name="Chenine A.L."/>
            <person name="Ruprecht R.M."/>
        </authorList>
    </citation>
    <scope>NUCLEOTIDE SEQUENCE [LARGE SCALE GENOMIC DNA]</scope>
    <source>
        <strain evidence="8 9">CECT 8489</strain>
    </source>
</reference>
<dbReference type="GO" id="GO:0032267">
    <property type="term" value="F:tRNA(Ile)-lysidine synthase activity"/>
    <property type="evidence" value="ECO:0007669"/>
    <property type="project" value="UniProtKB-EC"/>
</dbReference>
<dbReference type="PANTHER" id="PTHR43033:SF1">
    <property type="entry name" value="TRNA(ILE)-LYSIDINE SYNTHASE-RELATED"/>
    <property type="match status" value="1"/>
</dbReference>
<feature type="binding site" evidence="6">
    <location>
        <begin position="38"/>
        <end position="43"/>
    </location>
    <ligand>
        <name>ATP</name>
        <dbReference type="ChEBI" id="CHEBI:30616"/>
    </ligand>
</feature>
<dbReference type="Proteomes" id="UP000201838">
    <property type="component" value="Unassembled WGS sequence"/>
</dbReference>
<dbReference type="CDD" id="cd01992">
    <property type="entry name" value="TilS_N"/>
    <property type="match status" value="1"/>
</dbReference>
<comment type="domain">
    <text evidence="6">The N-terminal region contains the highly conserved SGGXDS motif, predicted to be a P-loop motif involved in ATP binding.</text>
</comment>
<keyword evidence="6" id="KW-0963">Cytoplasm</keyword>
<name>A0A238IXF2_9RHOB</name>
<keyword evidence="4 6" id="KW-0067">ATP-binding</keyword>
<evidence type="ECO:0000256" key="2">
    <source>
        <dbReference type="ARBA" id="ARBA00022694"/>
    </source>
</evidence>
<dbReference type="InterPro" id="IPR014729">
    <property type="entry name" value="Rossmann-like_a/b/a_fold"/>
</dbReference>
<dbReference type="SUPFAM" id="SSF52402">
    <property type="entry name" value="Adenine nucleotide alpha hydrolases-like"/>
    <property type="match status" value="1"/>
</dbReference>
<dbReference type="GO" id="GO:0005524">
    <property type="term" value="F:ATP binding"/>
    <property type="evidence" value="ECO:0007669"/>
    <property type="project" value="UniProtKB-UniRule"/>
</dbReference>
<comment type="similarity">
    <text evidence="6">Belongs to the tRNA(Ile)-lysidine synthase family.</text>
</comment>
<evidence type="ECO:0000313" key="8">
    <source>
        <dbReference type="EMBL" id="SMX22733.1"/>
    </source>
</evidence>
<keyword evidence="2 6" id="KW-0819">tRNA processing</keyword>
<evidence type="ECO:0000256" key="5">
    <source>
        <dbReference type="ARBA" id="ARBA00048539"/>
    </source>
</evidence>
<dbReference type="AlphaFoldDB" id="A0A238IXF2"/>
<accession>A0A238IXF2</accession>
<dbReference type="EC" id="6.3.4.19" evidence="6"/>
<protein>
    <recommendedName>
        <fullName evidence="6">tRNA(Ile)-lysidine synthase</fullName>
        <ecNumber evidence="6">6.3.4.19</ecNumber>
    </recommendedName>
    <alternativeName>
        <fullName evidence="6">tRNA(Ile)-2-lysyl-cytidine synthase</fullName>
    </alternativeName>
    <alternativeName>
        <fullName evidence="6">tRNA(Ile)-lysidine synthetase</fullName>
    </alternativeName>
</protein>
<evidence type="ECO:0000256" key="6">
    <source>
        <dbReference type="HAMAP-Rule" id="MF_01161"/>
    </source>
</evidence>
<dbReference type="NCBIfam" id="TIGR02432">
    <property type="entry name" value="lysidine_TilS_N"/>
    <property type="match status" value="1"/>
</dbReference>
<keyword evidence="1 6" id="KW-0436">Ligase</keyword>
<dbReference type="InterPro" id="IPR012795">
    <property type="entry name" value="tRNA_Ile_lys_synt_N"/>
</dbReference>
<dbReference type="RefSeq" id="WP_245813657.1">
    <property type="nucleotide sequence ID" value="NZ_FXXQ01000002.1"/>
</dbReference>
<comment type="subcellular location">
    <subcellularLocation>
        <location evidence="6">Cytoplasm</location>
    </subcellularLocation>
</comment>
<dbReference type="GO" id="GO:0005737">
    <property type="term" value="C:cytoplasm"/>
    <property type="evidence" value="ECO:0007669"/>
    <property type="project" value="UniProtKB-SubCell"/>
</dbReference>
<proteinExistence type="inferred from homology"/>
<keyword evidence="3 6" id="KW-0547">Nucleotide-binding</keyword>
<dbReference type="InterPro" id="IPR012094">
    <property type="entry name" value="tRNA_Ile_lys_synt"/>
</dbReference>
<comment type="catalytic activity">
    <reaction evidence="5 6">
        <text>cytidine(34) in tRNA(Ile2) + L-lysine + ATP = lysidine(34) in tRNA(Ile2) + AMP + diphosphate + H(+)</text>
        <dbReference type="Rhea" id="RHEA:43744"/>
        <dbReference type="Rhea" id="RHEA-COMP:10625"/>
        <dbReference type="Rhea" id="RHEA-COMP:10670"/>
        <dbReference type="ChEBI" id="CHEBI:15378"/>
        <dbReference type="ChEBI" id="CHEBI:30616"/>
        <dbReference type="ChEBI" id="CHEBI:32551"/>
        <dbReference type="ChEBI" id="CHEBI:33019"/>
        <dbReference type="ChEBI" id="CHEBI:82748"/>
        <dbReference type="ChEBI" id="CHEBI:83665"/>
        <dbReference type="ChEBI" id="CHEBI:456215"/>
        <dbReference type="EC" id="6.3.4.19"/>
    </reaction>
</comment>
<keyword evidence="9" id="KW-1185">Reference proteome</keyword>
<feature type="domain" description="tRNA(Ile)-lysidine/2-thiocytidine synthase N-terminal" evidence="7">
    <location>
        <begin position="34"/>
        <end position="211"/>
    </location>
</feature>
<dbReference type="GO" id="GO:0006400">
    <property type="term" value="P:tRNA modification"/>
    <property type="evidence" value="ECO:0007669"/>
    <property type="project" value="UniProtKB-UniRule"/>
</dbReference>
<dbReference type="PANTHER" id="PTHR43033">
    <property type="entry name" value="TRNA(ILE)-LYSIDINE SYNTHASE-RELATED"/>
    <property type="match status" value="1"/>
</dbReference>